<protein>
    <submittedName>
        <fullName evidence="1">Uncharacterized protein</fullName>
    </submittedName>
</protein>
<gene>
    <name evidence="1" type="ORF">SDC9_174787</name>
</gene>
<evidence type="ECO:0000313" key="1">
    <source>
        <dbReference type="EMBL" id="MPN27356.1"/>
    </source>
</evidence>
<name>A0A645GMB8_9ZZZZ</name>
<proteinExistence type="predicted"/>
<dbReference type="AlphaFoldDB" id="A0A645GMB8"/>
<sequence length="168" mass="18945">MRQMRGFFIAQKGELQYPHTRKSGRFKQFFHIFTQITQILGNQLAFSGRLFHLLDEFQPRPGFPLALSGSLGSGGDAPIRRKAPEMVKTQTVKHLRRMCDALAPPGKSVLFHAVPVVDRVFPKLPVLGEIVRRYPRDALRGAVLFQQKLFLIGPDVTAVIVDINRQVA</sequence>
<reference evidence="1" key="1">
    <citation type="submission" date="2019-08" db="EMBL/GenBank/DDBJ databases">
        <authorList>
            <person name="Kucharzyk K."/>
            <person name="Murdoch R.W."/>
            <person name="Higgins S."/>
            <person name="Loffler F."/>
        </authorList>
    </citation>
    <scope>NUCLEOTIDE SEQUENCE</scope>
</reference>
<dbReference type="EMBL" id="VSSQ01077206">
    <property type="protein sequence ID" value="MPN27356.1"/>
    <property type="molecule type" value="Genomic_DNA"/>
</dbReference>
<accession>A0A645GMB8</accession>
<organism evidence="1">
    <name type="scientific">bioreactor metagenome</name>
    <dbReference type="NCBI Taxonomy" id="1076179"/>
    <lineage>
        <taxon>unclassified sequences</taxon>
        <taxon>metagenomes</taxon>
        <taxon>ecological metagenomes</taxon>
    </lineage>
</organism>
<comment type="caution">
    <text evidence="1">The sequence shown here is derived from an EMBL/GenBank/DDBJ whole genome shotgun (WGS) entry which is preliminary data.</text>
</comment>